<sequence>MVNMKKGSLEKMVQQKRRNKGIVDYQRTRKNNNVKFLITINIVGSTGPLRFLVNERDHISRVIGSALKHYAREERLPVLGFDASNFLLCRVDAEFDGKFLTLLQNIYSLFIFLMKFRDNHPEPCPQVRPAPIKK</sequence>
<name>A0A6A4NQG3_LUPAL</name>
<organism evidence="2 3">
    <name type="scientific">Lupinus albus</name>
    <name type="common">White lupine</name>
    <name type="synonym">Lupinus termis</name>
    <dbReference type="NCBI Taxonomy" id="3870"/>
    <lineage>
        <taxon>Eukaryota</taxon>
        <taxon>Viridiplantae</taxon>
        <taxon>Streptophyta</taxon>
        <taxon>Embryophyta</taxon>
        <taxon>Tracheophyta</taxon>
        <taxon>Spermatophyta</taxon>
        <taxon>Magnoliopsida</taxon>
        <taxon>eudicotyledons</taxon>
        <taxon>Gunneridae</taxon>
        <taxon>Pentapetalae</taxon>
        <taxon>rosids</taxon>
        <taxon>fabids</taxon>
        <taxon>Fabales</taxon>
        <taxon>Fabaceae</taxon>
        <taxon>Papilionoideae</taxon>
        <taxon>50 kb inversion clade</taxon>
        <taxon>genistoids sensu lato</taxon>
        <taxon>core genistoids</taxon>
        <taxon>Genisteae</taxon>
        <taxon>Lupinus</taxon>
    </lineage>
</organism>
<evidence type="ECO:0000259" key="1">
    <source>
        <dbReference type="Pfam" id="PF23156"/>
    </source>
</evidence>
<dbReference type="InterPro" id="IPR040358">
    <property type="entry name" value="At4g22758-like"/>
</dbReference>
<gene>
    <name evidence="2" type="ORF">Lalb_Chr18g0053421</name>
</gene>
<dbReference type="PANTHER" id="PTHR33270:SF5">
    <property type="entry name" value="GB|AAC00605.1"/>
    <property type="match status" value="1"/>
</dbReference>
<dbReference type="OrthoDB" id="1919859at2759"/>
<dbReference type="Pfam" id="PF23156">
    <property type="entry name" value="DUF7054"/>
    <property type="match status" value="1"/>
</dbReference>
<accession>A0A6A4NQG3</accession>
<protein>
    <recommendedName>
        <fullName evidence="1">DUF7054 domain-containing protein</fullName>
    </recommendedName>
</protein>
<evidence type="ECO:0000313" key="2">
    <source>
        <dbReference type="EMBL" id="KAE9594403.1"/>
    </source>
</evidence>
<dbReference type="Proteomes" id="UP000447434">
    <property type="component" value="Chromosome 18"/>
</dbReference>
<reference evidence="3" key="1">
    <citation type="journal article" date="2020" name="Nat. Commun.">
        <title>Genome sequence of the cluster root forming white lupin.</title>
        <authorList>
            <person name="Hufnagel B."/>
            <person name="Marques A."/>
            <person name="Soriano A."/>
            <person name="Marques L."/>
            <person name="Divol F."/>
            <person name="Doumas P."/>
            <person name="Sallet E."/>
            <person name="Mancinotti D."/>
            <person name="Carrere S."/>
            <person name="Marande W."/>
            <person name="Arribat S."/>
            <person name="Keller J."/>
            <person name="Huneau C."/>
            <person name="Blein T."/>
            <person name="Aime D."/>
            <person name="Laguerre M."/>
            <person name="Taylor J."/>
            <person name="Schubert V."/>
            <person name="Nelson M."/>
            <person name="Geu-Flores F."/>
            <person name="Crespi M."/>
            <person name="Gallardo-Guerrero K."/>
            <person name="Delaux P.-M."/>
            <person name="Salse J."/>
            <person name="Berges H."/>
            <person name="Guyot R."/>
            <person name="Gouzy J."/>
            <person name="Peret B."/>
        </authorList>
    </citation>
    <scope>NUCLEOTIDE SEQUENCE [LARGE SCALE GENOMIC DNA]</scope>
    <source>
        <strain evidence="3">cv. Amiga</strain>
    </source>
</reference>
<dbReference type="AlphaFoldDB" id="A0A6A4NQG3"/>
<evidence type="ECO:0000313" key="3">
    <source>
        <dbReference type="Proteomes" id="UP000447434"/>
    </source>
</evidence>
<dbReference type="PANTHER" id="PTHR33270">
    <property type="entry name" value="BNAC05G50380D PROTEIN"/>
    <property type="match status" value="1"/>
</dbReference>
<proteinExistence type="predicted"/>
<keyword evidence="3" id="KW-1185">Reference proteome</keyword>
<dbReference type="EMBL" id="WOCE01000018">
    <property type="protein sequence ID" value="KAE9594403.1"/>
    <property type="molecule type" value="Genomic_DNA"/>
</dbReference>
<dbReference type="InterPro" id="IPR055482">
    <property type="entry name" value="DUF7054"/>
</dbReference>
<comment type="caution">
    <text evidence="2">The sequence shown here is derived from an EMBL/GenBank/DDBJ whole genome shotgun (WGS) entry which is preliminary data.</text>
</comment>
<feature type="domain" description="DUF7054" evidence="1">
    <location>
        <begin position="34"/>
        <end position="90"/>
    </location>
</feature>